<dbReference type="OrthoDB" id="7304934at2"/>
<proteinExistence type="predicted"/>
<dbReference type="EMBL" id="LPUY01000021">
    <property type="protein sequence ID" value="KUP94269.1"/>
    <property type="molecule type" value="Genomic_DNA"/>
</dbReference>
<comment type="caution">
    <text evidence="2">The sequence shown here is derived from an EMBL/GenBank/DDBJ whole genome shotgun (WGS) entry which is preliminary data.</text>
</comment>
<dbReference type="AlphaFoldDB" id="A0A132C119"/>
<gene>
    <name evidence="2" type="ORF">TRIHO_08260</name>
</gene>
<evidence type="ECO:0000256" key="1">
    <source>
        <dbReference type="SAM" id="SignalP"/>
    </source>
</evidence>
<dbReference type="PATRIC" id="fig|1768241.3.peg.853"/>
<protein>
    <submittedName>
        <fullName evidence="2">Uncharacterized protein</fullName>
    </submittedName>
</protein>
<sequence>MSRALSLPLAVLLIGLISPTSGALAADGAQNGARFDSYTRGKTLFFDWQGQPYGAERYLPGRRVIWSFLDGRCVAGTWYSQPGETGPEICFAYEDQGSVQCWRYGIDEGGLHVTIERDGPPLTLTENTTPGQEMVCLGPEVGV</sequence>
<dbReference type="Proteomes" id="UP000068382">
    <property type="component" value="Unassembled WGS sequence"/>
</dbReference>
<feature type="signal peptide" evidence="1">
    <location>
        <begin position="1"/>
        <end position="25"/>
    </location>
</feature>
<evidence type="ECO:0000313" key="3">
    <source>
        <dbReference type="Proteomes" id="UP000068382"/>
    </source>
</evidence>
<evidence type="ECO:0000313" key="2">
    <source>
        <dbReference type="EMBL" id="KUP94269.1"/>
    </source>
</evidence>
<reference evidence="2 3" key="1">
    <citation type="submission" date="2015-12" db="EMBL/GenBank/DDBJ databases">
        <title>Genome sequence of the marine Rhodobacteraceae strain O3.65, Candidatus Tritonibacter horizontis.</title>
        <authorList>
            <person name="Poehlein A."/>
            <person name="Giebel H.A."/>
            <person name="Voget S."/>
            <person name="Brinkhoff T."/>
        </authorList>
    </citation>
    <scope>NUCLEOTIDE SEQUENCE [LARGE SCALE GENOMIC DNA]</scope>
    <source>
        <strain evidence="2 3">O3.65</strain>
    </source>
</reference>
<keyword evidence="3" id="KW-1185">Reference proteome</keyword>
<feature type="chain" id="PRO_5007288751" evidence="1">
    <location>
        <begin position="26"/>
        <end position="143"/>
    </location>
</feature>
<accession>A0A132C119</accession>
<keyword evidence="1" id="KW-0732">Signal</keyword>
<organism evidence="2 3">
    <name type="scientific">Tritonibacter horizontis</name>
    <dbReference type="NCBI Taxonomy" id="1768241"/>
    <lineage>
        <taxon>Bacteria</taxon>
        <taxon>Pseudomonadati</taxon>
        <taxon>Pseudomonadota</taxon>
        <taxon>Alphaproteobacteria</taxon>
        <taxon>Rhodobacterales</taxon>
        <taxon>Paracoccaceae</taxon>
        <taxon>Tritonibacter</taxon>
    </lineage>
</organism>
<name>A0A132C119_9RHOB</name>